<organism evidence="3 4">
    <name type="scientific">Streptomyces jeddahensis</name>
    <dbReference type="NCBI Taxonomy" id="1716141"/>
    <lineage>
        <taxon>Bacteria</taxon>
        <taxon>Bacillati</taxon>
        <taxon>Actinomycetota</taxon>
        <taxon>Actinomycetes</taxon>
        <taxon>Kitasatosporales</taxon>
        <taxon>Streptomycetaceae</taxon>
        <taxon>Streptomyces</taxon>
    </lineage>
</organism>
<comment type="caution">
    <text evidence="3">The sequence shown here is derived from an EMBL/GenBank/DDBJ whole genome shotgun (WGS) entry which is preliminary data.</text>
</comment>
<evidence type="ECO:0000259" key="1">
    <source>
        <dbReference type="Pfam" id="PF10022"/>
    </source>
</evidence>
<dbReference type="STRING" id="1716141.STSP_67490"/>
<feature type="domain" description="DUF2264" evidence="1">
    <location>
        <begin position="15"/>
        <end position="352"/>
    </location>
</feature>
<proteinExistence type="predicted"/>
<feature type="domain" description="DUF2264" evidence="2">
    <location>
        <begin position="366"/>
        <end position="568"/>
    </location>
</feature>
<protein>
    <recommendedName>
        <fullName evidence="5">DUF2264 domain-containing protein</fullName>
    </recommendedName>
</protein>
<evidence type="ECO:0000313" key="3">
    <source>
        <dbReference type="EMBL" id="OAH09984.1"/>
    </source>
</evidence>
<evidence type="ECO:0000313" key="4">
    <source>
        <dbReference type="Proteomes" id="UP000077381"/>
    </source>
</evidence>
<dbReference type="InterPro" id="IPR016624">
    <property type="entry name" value="UCP014753"/>
</dbReference>
<dbReference type="PANTHER" id="PTHR35339">
    <property type="entry name" value="LINALOOL DEHYDRATASE_ISOMERASE DOMAIN-CONTAINING PROTEIN"/>
    <property type="match status" value="1"/>
</dbReference>
<dbReference type="EMBL" id="LOHS01000164">
    <property type="protein sequence ID" value="OAH09984.1"/>
    <property type="molecule type" value="Genomic_DNA"/>
</dbReference>
<keyword evidence="4" id="KW-1185">Reference proteome</keyword>
<gene>
    <name evidence="3" type="ORF">STSP_67490</name>
</gene>
<dbReference type="Pfam" id="PF10022">
    <property type="entry name" value="DUF2264"/>
    <property type="match status" value="1"/>
</dbReference>
<dbReference type="Proteomes" id="UP000077381">
    <property type="component" value="Unassembled WGS sequence"/>
</dbReference>
<reference evidence="3 4" key="1">
    <citation type="submission" date="2015-12" db="EMBL/GenBank/DDBJ databases">
        <title>Genome sequence of Streptomyces sp. G25.</title>
        <authorList>
            <person name="Poehlein A."/>
            <person name="Roettig A."/>
            <person name="Hiessl S."/>
            <person name="Hauschild P."/>
            <person name="Schauer J."/>
            <person name="Madkour M.H."/>
            <person name="Al-Ansari A.M."/>
            <person name="Almakishah N.H."/>
            <person name="Steinbuechel A."/>
            <person name="Daniel R."/>
        </authorList>
    </citation>
    <scope>NUCLEOTIDE SEQUENCE [LARGE SCALE GENOMIC DNA]</scope>
    <source>
        <strain evidence="4">G25(2015)</strain>
    </source>
</reference>
<dbReference type="PANTHER" id="PTHR35339:SF4">
    <property type="entry name" value="LINALOOL DEHYDRATASE_ISOMERASE DOMAIN-CONTAINING PROTEIN"/>
    <property type="match status" value="1"/>
</dbReference>
<dbReference type="RefSeq" id="WP_067284713.1">
    <property type="nucleotide sequence ID" value="NZ_LOHS01000164.1"/>
</dbReference>
<sequence>MPTLLQLHGPAPTGREAWADALVAIAAPATRLAALGPGRQPVHGSTNDPGATWFELVARPLWGLAAHAAGGLTGAETQWDQARTALAAAVDPDHAWYIGPPMDLEQRLVESAAVGYALAAAPQYLWDPLSAGQQERLADWLSAAALRRPHENNWRFFPVLAAAGLRTVGVPVDEAVADAHLDMIEDFALSDGWYADGDHGARDYYVPFGFHFYSLLLASLKAVDDDRATLYRRRAREFAAQFRHWFAADGAAVPFGRSLAYRFAQGSFWSALAAADLPAVDWPVARGLAERNLAWWWRQPLAAEDGSLTQGYGYPNASVVEEYIGGGSPYWGTKVFAALGAPAGHPFWTGEPAGPAPTETVSVQPAAAMVLTRDAHGDVVALAGQCPPAWNPRGAAAKYAKFAYSSLAAFSVPLDTASLHQGAFDSTLALSDDGTHWRTRTDGEAVVEGETLVVRWRPWPDVAVETRLTPDGGGHLREHRITTARTLHTAEGGFCVPLRARGRTPSGTVEENGFASAAADGVSSEIVCHGAGGRRRAGEAMTPMAGSHLVHPRTVLPMLRGTLEPGEHILRCRVSVTRG</sequence>
<dbReference type="PIRSF" id="PIRSF014753">
    <property type="entry name" value="UCP014753"/>
    <property type="match status" value="1"/>
</dbReference>
<dbReference type="OrthoDB" id="9813465at2"/>
<dbReference type="InterPro" id="IPR049237">
    <property type="entry name" value="DUF2264_C"/>
</dbReference>
<evidence type="ECO:0008006" key="5">
    <source>
        <dbReference type="Google" id="ProtNLM"/>
    </source>
</evidence>
<dbReference type="InterPro" id="IPR049349">
    <property type="entry name" value="DUF2264_N"/>
</dbReference>
<dbReference type="AlphaFoldDB" id="A0A177HI89"/>
<evidence type="ECO:0000259" key="2">
    <source>
        <dbReference type="Pfam" id="PF20938"/>
    </source>
</evidence>
<dbReference type="PATRIC" id="fig|1716141.3.peg.7129"/>
<name>A0A177HI89_9ACTN</name>
<accession>A0A177HI89</accession>
<dbReference type="Pfam" id="PF20938">
    <property type="entry name" value="DUF2264_C"/>
    <property type="match status" value="1"/>
</dbReference>